<name>A0ABP3LIG0_9ACTN</name>
<gene>
    <name evidence="1" type="ORF">GCM10010361_78570</name>
</gene>
<dbReference type="RefSeq" id="WP_346100518.1">
    <property type="nucleotide sequence ID" value="NZ_BAAABY010000070.1"/>
</dbReference>
<keyword evidence="2" id="KW-1185">Reference proteome</keyword>
<comment type="caution">
    <text evidence="1">The sequence shown here is derived from an EMBL/GenBank/DDBJ whole genome shotgun (WGS) entry which is preliminary data.</text>
</comment>
<reference evidence="2" key="1">
    <citation type="journal article" date="2019" name="Int. J. Syst. Evol. Microbiol.">
        <title>The Global Catalogue of Microorganisms (GCM) 10K type strain sequencing project: providing services to taxonomists for standard genome sequencing and annotation.</title>
        <authorList>
            <consortium name="The Broad Institute Genomics Platform"/>
            <consortium name="The Broad Institute Genome Sequencing Center for Infectious Disease"/>
            <person name="Wu L."/>
            <person name="Ma J."/>
        </authorList>
    </citation>
    <scope>NUCLEOTIDE SEQUENCE [LARGE SCALE GENOMIC DNA]</scope>
    <source>
        <strain evidence="2">JCM 4805</strain>
    </source>
</reference>
<evidence type="ECO:0000313" key="1">
    <source>
        <dbReference type="EMBL" id="GAA0501295.1"/>
    </source>
</evidence>
<dbReference type="Proteomes" id="UP001500909">
    <property type="component" value="Unassembled WGS sequence"/>
</dbReference>
<accession>A0ABP3LIG0</accession>
<dbReference type="EMBL" id="BAAABY010000070">
    <property type="protein sequence ID" value="GAA0501295.1"/>
    <property type="molecule type" value="Genomic_DNA"/>
</dbReference>
<protein>
    <submittedName>
        <fullName evidence="1">Uncharacterized protein</fullName>
    </submittedName>
</protein>
<sequence length="61" mass="6415">MSSQSPITISQSPAPWGPYAAITVLLAALPADQLEHLVNVLNAAGLIGNLIRLHLGELDSR</sequence>
<proteinExistence type="predicted"/>
<evidence type="ECO:0000313" key="2">
    <source>
        <dbReference type="Proteomes" id="UP001500909"/>
    </source>
</evidence>
<organism evidence="1 2">
    <name type="scientific">Streptomyces olivaceiscleroticus</name>
    <dbReference type="NCBI Taxonomy" id="68245"/>
    <lineage>
        <taxon>Bacteria</taxon>
        <taxon>Bacillati</taxon>
        <taxon>Actinomycetota</taxon>
        <taxon>Actinomycetes</taxon>
        <taxon>Kitasatosporales</taxon>
        <taxon>Streptomycetaceae</taxon>
        <taxon>Streptomyces</taxon>
    </lineage>
</organism>